<dbReference type="Pfam" id="PF00512">
    <property type="entry name" value="HisKA"/>
    <property type="match status" value="1"/>
</dbReference>
<dbReference type="InterPro" id="IPR003018">
    <property type="entry name" value="GAF"/>
</dbReference>
<dbReference type="CDD" id="cd16922">
    <property type="entry name" value="HATPase_EvgS-ArcB-TorS-like"/>
    <property type="match status" value="1"/>
</dbReference>
<keyword evidence="4" id="KW-0597">Phosphoprotein</keyword>
<dbReference type="EMBL" id="JAMPLM010000003">
    <property type="protein sequence ID" value="MEP1058025.1"/>
    <property type="molecule type" value="Genomic_DNA"/>
</dbReference>
<dbReference type="InterPro" id="IPR013656">
    <property type="entry name" value="PAS_4"/>
</dbReference>
<dbReference type="InterPro" id="IPR005467">
    <property type="entry name" value="His_kinase_dom"/>
</dbReference>
<dbReference type="SMART" id="SM00086">
    <property type="entry name" value="PAC"/>
    <property type="match status" value="2"/>
</dbReference>
<evidence type="ECO:0000256" key="4">
    <source>
        <dbReference type="ARBA" id="ARBA00022553"/>
    </source>
</evidence>
<feature type="domain" description="Phytochrome chromophore attachment site" evidence="10">
    <location>
        <begin position="150"/>
        <end position="293"/>
    </location>
</feature>
<evidence type="ECO:0000256" key="2">
    <source>
        <dbReference type="ARBA" id="ARBA00006402"/>
    </source>
</evidence>
<feature type="domain" description="PAC" evidence="13">
    <location>
        <begin position="595"/>
        <end position="646"/>
    </location>
</feature>
<dbReference type="Pfam" id="PF08448">
    <property type="entry name" value="PAS_4"/>
    <property type="match status" value="1"/>
</dbReference>
<comment type="similarity">
    <text evidence="2">In the N-terminal section; belongs to the phytochrome family.</text>
</comment>
<dbReference type="Gene3D" id="3.30.450.20">
    <property type="entry name" value="PAS domain"/>
    <property type="match status" value="2"/>
</dbReference>
<dbReference type="Proteomes" id="UP001476950">
    <property type="component" value="Unassembled WGS sequence"/>
</dbReference>
<keyword evidence="15" id="KW-1185">Reference proteome</keyword>
<evidence type="ECO:0000256" key="7">
    <source>
        <dbReference type="ARBA" id="ARBA00023012"/>
    </source>
</evidence>
<evidence type="ECO:0000313" key="14">
    <source>
        <dbReference type="EMBL" id="MEP1058025.1"/>
    </source>
</evidence>
<comment type="caution">
    <text evidence="14">The sequence shown here is derived from an EMBL/GenBank/DDBJ whole genome shotgun (WGS) entry which is preliminary data.</text>
</comment>
<dbReference type="CDD" id="cd00082">
    <property type="entry name" value="HisKA"/>
    <property type="match status" value="1"/>
</dbReference>
<feature type="domain" description="PAS" evidence="12">
    <location>
        <begin position="19"/>
        <end position="74"/>
    </location>
</feature>
<keyword evidence="6" id="KW-0418">Kinase</keyword>
<dbReference type="Gene3D" id="1.10.287.130">
    <property type="match status" value="1"/>
</dbReference>
<dbReference type="PRINTS" id="PR00344">
    <property type="entry name" value="BCTRLSENSOR"/>
</dbReference>
<gene>
    <name evidence="14" type="ORF">NDI38_06200</name>
</gene>
<dbReference type="PROSITE" id="PS50046">
    <property type="entry name" value="PHYTOCHROME_2"/>
    <property type="match status" value="1"/>
</dbReference>
<evidence type="ECO:0000256" key="9">
    <source>
        <dbReference type="SAM" id="MobiDB-lite"/>
    </source>
</evidence>
<comment type="catalytic activity">
    <reaction evidence="1">
        <text>ATP + protein L-histidine = ADP + protein N-phospho-L-histidine.</text>
        <dbReference type="EC" id="2.7.13.3"/>
    </reaction>
</comment>
<dbReference type="InterPro" id="IPR036890">
    <property type="entry name" value="HATPase_C_sf"/>
</dbReference>
<keyword evidence="8" id="KW-0175">Coiled coil</keyword>
<dbReference type="InterPro" id="IPR001610">
    <property type="entry name" value="PAC"/>
</dbReference>
<keyword evidence="7" id="KW-0902">Two-component regulatory system</keyword>
<evidence type="ECO:0000256" key="6">
    <source>
        <dbReference type="ARBA" id="ARBA00022777"/>
    </source>
</evidence>
<dbReference type="InterPro" id="IPR004358">
    <property type="entry name" value="Sig_transdc_His_kin-like_C"/>
</dbReference>
<dbReference type="InterPro" id="IPR003661">
    <property type="entry name" value="HisK_dim/P_dom"/>
</dbReference>
<accession>A0ABV0KFQ7</accession>
<feature type="domain" description="Histidine kinase" evidence="11">
    <location>
        <begin position="664"/>
        <end position="904"/>
    </location>
</feature>
<dbReference type="SMART" id="SM00388">
    <property type="entry name" value="HisKA"/>
    <property type="match status" value="1"/>
</dbReference>
<dbReference type="InterPro" id="IPR003594">
    <property type="entry name" value="HATPase_dom"/>
</dbReference>
<dbReference type="PANTHER" id="PTHR43047">
    <property type="entry name" value="TWO-COMPONENT HISTIDINE PROTEIN KINASE"/>
    <property type="match status" value="1"/>
</dbReference>
<dbReference type="InterPro" id="IPR035965">
    <property type="entry name" value="PAS-like_dom_sf"/>
</dbReference>
<dbReference type="SMART" id="SM00387">
    <property type="entry name" value="HATPase_c"/>
    <property type="match status" value="1"/>
</dbReference>
<name>A0ABV0KFQ7_9CYAN</name>
<dbReference type="InterPro" id="IPR016132">
    <property type="entry name" value="Phyto_chromo_attachment"/>
</dbReference>
<evidence type="ECO:0000259" key="10">
    <source>
        <dbReference type="PROSITE" id="PS50046"/>
    </source>
</evidence>
<dbReference type="InterPro" id="IPR029016">
    <property type="entry name" value="GAF-like_dom_sf"/>
</dbReference>
<dbReference type="CDD" id="cd00130">
    <property type="entry name" value="PAS"/>
    <property type="match status" value="2"/>
</dbReference>
<evidence type="ECO:0000259" key="13">
    <source>
        <dbReference type="PROSITE" id="PS50113"/>
    </source>
</evidence>
<dbReference type="SMART" id="SM00091">
    <property type="entry name" value="PAS"/>
    <property type="match status" value="2"/>
</dbReference>
<dbReference type="Gene3D" id="3.30.450.40">
    <property type="match status" value="2"/>
</dbReference>
<dbReference type="RefSeq" id="WP_190451476.1">
    <property type="nucleotide sequence ID" value="NZ_JAMPLM010000003.1"/>
</dbReference>
<evidence type="ECO:0000256" key="3">
    <source>
        <dbReference type="ARBA" id="ARBA00012438"/>
    </source>
</evidence>
<dbReference type="SUPFAM" id="SSF55781">
    <property type="entry name" value="GAF domain-like"/>
    <property type="match status" value="2"/>
</dbReference>
<dbReference type="PROSITE" id="PS50112">
    <property type="entry name" value="PAS"/>
    <property type="match status" value="1"/>
</dbReference>
<dbReference type="InterPro" id="IPR013767">
    <property type="entry name" value="PAS_fold"/>
</dbReference>
<dbReference type="InterPro" id="IPR036097">
    <property type="entry name" value="HisK_dim/P_sf"/>
</dbReference>
<dbReference type="SUPFAM" id="SSF47384">
    <property type="entry name" value="Homodimeric domain of signal transducing histidine kinase"/>
    <property type="match status" value="1"/>
</dbReference>
<evidence type="ECO:0000256" key="8">
    <source>
        <dbReference type="SAM" id="Coils"/>
    </source>
</evidence>
<evidence type="ECO:0000256" key="1">
    <source>
        <dbReference type="ARBA" id="ARBA00000085"/>
    </source>
</evidence>
<sequence>MLHETISSEALWHQAPIGILQLGLDGGITHANPAFCKLVGYTEAQLRRLDHRAISHPDDFVAEVQLLQQMIDHGQRQQVFRKRYQQCDGSIVWTEVNLSLTPNDETSEGVILCFITNVTDRRLREQEVWRYREREALLADISLQLRATTSLQDVMQDAVERLRQTLLVDRVLAYQFFPDQSGVCLVEAVAPHYPSMQGQTFAADCVPSTYLDAYRDGRLWAATDILDEDLSDCHKEVLENAYVRGMMVAAIVSMDAALEPQKRTLWGLLAVHCRVPRLWTIEEQRLLQVVATQMAIAAEQNQLLQSLQQRAHDLEDRVSERTRSLAQALKFEQLVHHLTETLRQHLDADQVLQAAVEGLTQILDLDRCAAGLISTDQACLTICYESIGDGAFLPALLGESFSWQYLPTMWSQTLKPPSDRSTTIARDTETASSTAGSKQAAATPFCVTPPSSTASSLTARSLAEYTSPIRDDQGLLGILTVCRHPDRSFAPDEITLIEQVASQCAIALRQADLHHQKHDLRVSADYFRSFLATSTDVFIEYDASFRCLSINPAGSTMLALATEAIVGKTNQELFGDTAAFIDSTLQRTFETGEKAFVDYELLLPQGRRIFETVYTPITAPSGAVQRVVGVSRDVTELKQQWQLLEQQNQQLTETTRVKQEFIATTSHELRTPLTAVLGFSNVLLQGFFGTLNAKQQDYVERIHESGQHLLDLINDILDLSRLEADRLELDVQAILVADVCEGVMGLIRERALNQGLKLDIDLDPSIDWIVVDPRRLKQMLLNLLVNAIKFTQEGTVGLKVYRQSLPNCAHTLTATEPAESNDDTTIDMIHFLVWDTGIGIDAVNQQKLFLPFSQIDSSLARQHQGSGLGLVITRKLAELHGGTVMLESSPNEGARFTISLPFRGAV</sequence>
<proteinExistence type="inferred from homology"/>
<dbReference type="Gene3D" id="3.30.565.10">
    <property type="entry name" value="Histidine kinase-like ATPase, C-terminal domain"/>
    <property type="match status" value="1"/>
</dbReference>
<evidence type="ECO:0000313" key="15">
    <source>
        <dbReference type="Proteomes" id="UP001476950"/>
    </source>
</evidence>
<dbReference type="InterPro" id="IPR000014">
    <property type="entry name" value="PAS"/>
</dbReference>
<dbReference type="EC" id="2.7.13.3" evidence="3"/>
<dbReference type="PROSITE" id="PS50109">
    <property type="entry name" value="HIS_KIN"/>
    <property type="match status" value="1"/>
</dbReference>
<dbReference type="Pfam" id="PF02518">
    <property type="entry name" value="HATPase_c"/>
    <property type="match status" value="1"/>
</dbReference>
<protein>
    <recommendedName>
        <fullName evidence="3">histidine kinase</fullName>
        <ecNumber evidence="3">2.7.13.3</ecNumber>
    </recommendedName>
</protein>
<feature type="region of interest" description="Disordered" evidence="9">
    <location>
        <begin position="415"/>
        <end position="437"/>
    </location>
</feature>
<dbReference type="NCBIfam" id="TIGR00229">
    <property type="entry name" value="sensory_box"/>
    <property type="match status" value="2"/>
</dbReference>
<dbReference type="SMART" id="SM00065">
    <property type="entry name" value="GAF"/>
    <property type="match status" value="2"/>
</dbReference>
<organism evidence="14 15">
    <name type="scientific">Stenomitos frigidus AS-A4</name>
    <dbReference type="NCBI Taxonomy" id="2933935"/>
    <lineage>
        <taxon>Bacteria</taxon>
        <taxon>Bacillati</taxon>
        <taxon>Cyanobacteriota</taxon>
        <taxon>Cyanophyceae</taxon>
        <taxon>Leptolyngbyales</taxon>
        <taxon>Leptolyngbyaceae</taxon>
        <taxon>Stenomitos</taxon>
    </lineage>
</organism>
<reference evidence="14 15" key="1">
    <citation type="submission" date="2022-04" db="EMBL/GenBank/DDBJ databases">
        <title>Positive selection, recombination, and allopatry shape intraspecific diversity of widespread and dominant cyanobacteria.</title>
        <authorList>
            <person name="Wei J."/>
            <person name="Shu W."/>
            <person name="Hu C."/>
        </authorList>
    </citation>
    <scope>NUCLEOTIDE SEQUENCE [LARGE SCALE GENOMIC DNA]</scope>
    <source>
        <strain evidence="14 15">AS-A4</strain>
    </source>
</reference>
<dbReference type="InterPro" id="IPR000700">
    <property type="entry name" value="PAS-assoc_C"/>
</dbReference>
<dbReference type="PANTHER" id="PTHR43047:SF63">
    <property type="entry name" value="HISTIDINE KINASE"/>
    <property type="match status" value="1"/>
</dbReference>
<evidence type="ECO:0000256" key="5">
    <source>
        <dbReference type="ARBA" id="ARBA00022679"/>
    </source>
</evidence>
<keyword evidence="5" id="KW-0808">Transferase</keyword>
<evidence type="ECO:0000259" key="12">
    <source>
        <dbReference type="PROSITE" id="PS50112"/>
    </source>
</evidence>
<dbReference type="Pfam" id="PF00989">
    <property type="entry name" value="PAS"/>
    <property type="match status" value="1"/>
</dbReference>
<feature type="coiled-coil region" evidence="8">
    <location>
        <begin position="297"/>
        <end position="324"/>
    </location>
</feature>
<dbReference type="SUPFAM" id="SSF55785">
    <property type="entry name" value="PYP-like sensor domain (PAS domain)"/>
    <property type="match status" value="2"/>
</dbReference>
<dbReference type="Pfam" id="PF01590">
    <property type="entry name" value="GAF"/>
    <property type="match status" value="2"/>
</dbReference>
<dbReference type="PROSITE" id="PS50113">
    <property type="entry name" value="PAC"/>
    <property type="match status" value="1"/>
</dbReference>
<dbReference type="SUPFAM" id="SSF55874">
    <property type="entry name" value="ATPase domain of HSP90 chaperone/DNA topoisomerase II/histidine kinase"/>
    <property type="match status" value="1"/>
</dbReference>
<evidence type="ECO:0000259" key="11">
    <source>
        <dbReference type="PROSITE" id="PS50109"/>
    </source>
</evidence>